<reference evidence="1" key="1">
    <citation type="submission" date="2020-10" db="EMBL/GenBank/DDBJ databases">
        <title>Phylogeny of dyella-like bacteria.</title>
        <authorList>
            <person name="Fu J."/>
        </authorList>
    </citation>
    <scope>NUCLEOTIDE SEQUENCE</scope>
    <source>
        <strain evidence="1">DHON07</strain>
    </source>
</reference>
<accession>A0ABS2KJW6</accession>
<protein>
    <recommendedName>
        <fullName evidence="3">MSHA biogenesis protein MshQ</fullName>
    </recommendedName>
</protein>
<gene>
    <name evidence="1" type="ORF">ISS99_16940</name>
</gene>
<comment type="caution">
    <text evidence="1">The sequence shown here is derived from an EMBL/GenBank/DDBJ whole genome shotgun (WGS) entry which is preliminary data.</text>
</comment>
<dbReference type="EMBL" id="JADIKF010000040">
    <property type="protein sequence ID" value="MBM7131215.1"/>
    <property type="molecule type" value="Genomic_DNA"/>
</dbReference>
<evidence type="ECO:0008006" key="3">
    <source>
        <dbReference type="Google" id="ProtNLM"/>
    </source>
</evidence>
<proteinExistence type="predicted"/>
<dbReference type="RefSeq" id="WP_204632811.1">
    <property type="nucleotide sequence ID" value="NZ_BSOC01000005.1"/>
</dbReference>
<keyword evidence="2" id="KW-1185">Reference proteome</keyword>
<organism evidence="1 2">
    <name type="scientific">Dyella mobilis</name>
    <dbReference type="NCBI Taxonomy" id="1849582"/>
    <lineage>
        <taxon>Bacteria</taxon>
        <taxon>Pseudomonadati</taxon>
        <taxon>Pseudomonadota</taxon>
        <taxon>Gammaproteobacteria</taxon>
        <taxon>Lysobacterales</taxon>
        <taxon>Rhodanobacteraceae</taxon>
        <taxon>Dyella</taxon>
    </lineage>
</organism>
<evidence type="ECO:0000313" key="1">
    <source>
        <dbReference type="EMBL" id="MBM7131215.1"/>
    </source>
</evidence>
<sequence>MSESWAFQNAPASGLTSITFPFTVFSIPSASGYFFAQQFSFVDTNNESGQGAYIGMQPAGNGQNNAHFSFFGTGSSAVNSKNCTTGADSGSGTTCQVVVPFVTGHQYNLTVYRDKHNPDVWHGEIVDYTACQVAGSLNDSRASSVCTPTEIGAWDIGYETALSSSQGGFVEYFPSEVAQGCSGLPYADVEFMTPTTPSGLDSTVNNEYSYGGCNNQVNYSGSQSTHNLWVRAETGW</sequence>
<evidence type="ECO:0000313" key="2">
    <source>
        <dbReference type="Proteomes" id="UP001430193"/>
    </source>
</evidence>
<dbReference type="Proteomes" id="UP001430193">
    <property type="component" value="Unassembled WGS sequence"/>
</dbReference>
<name>A0ABS2KJW6_9GAMM</name>